<keyword evidence="3" id="KW-1185">Reference proteome</keyword>
<dbReference type="RefSeq" id="WP_227308369.1">
    <property type="nucleotide sequence ID" value="NZ_JAESVA010000005.1"/>
</dbReference>
<dbReference type="InterPro" id="IPR017853">
    <property type="entry name" value="GH"/>
</dbReference>
<accession>A0A963Z2T9</accession>
<evidence type="ECO:0000259" key="1">
    <source>
        <dbReference type="Pfam" id="PF08924"/>
    </source>
</evidence>
<reference evidence="2 3" key="1">
    <citation type="journal article" date="2021" name="Microorganisms">
        <title>Acidisoma silvae sp. nov. and Acidisomacellulosilytica sp. nov., Two Acidophilic Bacteria Isolated from Decaying Wood, Hydrolyzing Cellulose and Producing Poly-3-hydroxybutyrate.</title>
        <authorList>
            <person name="Mieszkin S."/>
            <person name="Pouder E."/>
            <person name="Uroz S."/>
            <person name="Simon-Colin C."/>
            <person name="Alain K."/>
        </authorList>
    </citation>
    <scope>NUCLEOTIDE SEQUENCE [LARGE SCALE GENOMIC DNA]</scope>
    <source>
        <strain evidence="2 3">HW T5.17</strain>
    </source>
</reference>
<proteinExistence type="predicted"/>
<dbReference type="AlphaFoldDB" id="A0A963Z2T9"/>
<dbReference type="Gene3D" id="3.20.20.80">
    <property type="entry name" value="Glycosidases"/>
    <property type="match status" value="1"/>
</dbReference>
<dbReference type="SUPFAM" id="SSF51445">
    <property type="entry name" value="(Trans)glycosidases"/>
    <property type="match status" value="1"/>
</dbReference>
<sequence>MIIDTISPLSSGALNEFKSAGGTGVIKYYCPNTAIPSKRLTRSDAELIIAAGLTVGAVYEVGAAYADFSSDLGSQAGEYALEYASTVIGQPQGSAIYFAIDYDETGAHLQSNVAPYFQAIKTIIGGYYKIGCYGNGLVLQTLLDAGLIDYAWLSESSAFTGTKDFLASGRWHLHQSVSKPLFGLVVDTNTVGNSGIWGGFSALSPI</sequence>
<dbReference type="Proteomes" id="UP000721844">
    <property type="component" value="Unassembled WGS sequence"/>
</dbReference>
<dbReference type="InterPro" id="IPR015020">
    <property type="entry name" value="Rv2525c-like_Glyco_Hydro-like"/>
</dbReference>
<name>A0A963Z2T9_9PROT</name>
<comment type="caution">
    <text evidence="2">The sequence shown here is derived from an EMBL/GenBank/DDBJ whole genome shotgun (WGS) entry which is preliminary data.</text>
</comment>
<dbReference type="Pfam" id="PF08924">
    <property type="entry name" value="Rv2525c_GlyHyd-like"/>
    <property type="match status" value="1"/>
</dbReference>
<dbReference type="EMBL" id="JAESVA010000005">
    <property type="protein sequence ID" value="MCB8881704.1"/>
    <property type="molecule type" value="Genomic_DNA"/>
</dbReference>
<gene>
    <name evidence="2" type="ORF">ACELLULO517_15760</name>
</gene>
<evidence type="ECO:0000313" key="2">
    <source>
        <dbReference type="EMBL" id="MCB8881704.1"/>
    </source>
</evidence>
<feature type="domain" description="Rv2525c-like glycoside hydrolase-like" evidence="1">
    <location>
        <begin position="16"/>
        <end position="176"/>
    </location>
</feature>
<protein>
    <submittedName>
        <fullName evidence="2">DUF1906 domain-containing protein</fullName>
    </submittedName>
</protein>
<evidence type="ECO:0000313" key="3">
    <source>
        <dbReference type="Proteomes" id="UP000721844"/>
    </source>
</evidence>
<organism evidence="2 3">
    <name type="scientific">Acidisoma cellulosilyticum</name>
    <dbReference type="NCBI Taxonomy" id="2802395"/>
    <lineage>
        <taxon>Bacteria</taxon>
        <taxon>Pseudomonadati</taxon>
        <taxon>Pseudomonadota</taxon>
        <taxon>Alphaproteobacteria</taxon>
        <taxon>Acetobacterales</taxon>
        <taxon>Acidocellaceae</taxon>
        <taxon>Acidisoma</taxon>
    </lineage>
</organism>